<dbReference type="SUPFAM" id="SSF53756">
    <property type="entry name" value="UDP-Glycosyltransferase/glycogen phosphorylase"/>
    <property type="match status" value="1"/>
</dbReference>
<dbReference type="Proteomes" id="UP000184097">
    <property type="component" value="Unassembled WGS sequence"/>
</dbReference>
<dbReference type="AlphaFoldDB" id="A0A1M7T4W6"/>
<name>A0A1M7T4W6_9FIRM</name>
<dbReference type="PANTHER" id="PTHR12526">
    <property type="entry name" value="GLYCOSYLTRANSFERASE"/>
    <property type="match status" value="1"/>
</dbReference>
<dbReference type="PANTHER" id="PTHR12526:SF630">
    <property type="entry name" value="GLYCOSYLTRANSFERASE"/>
    <property type="match status" value="1"/>
</dbReference>
<dbReference type="InterPro" id="IPR028098">
    <property type="entry name" value="Glyco_trans_4-like_N"/>
</dbReference>
<evidence type="ECO:0000313" key="4">
    <source>
        <dbReference type="Proteomes" id="UP000184097"/>
    </source>
</evidence>
<evidence type="ECO:0000259" key="1">
    <source>
        <dbReference type="Pfam" id="PF00534"/>
    </source>
</evidence>
<feature type="domain" description="Glycosyl transferase family 1" evidence="1">
    <location>
        <begin position="192"/>
        <end position="351"/>
    </location>
</feature>
<accession>A0A1M7T4W6</accession>
<feature type="domain" description="Glycosyltransferase subfamily 4-like N-terminal" evidence="2">
    <location>
        <begin position="74"/>
        <end position="187"/>
    </location>
</feature>
<reference evidence="3 4" key="1">
    <citation type="submission" date="2016-12" db="EMBL/GenBank/DDBJ databases">
        <authorList>
            <person name="Song W.-J."/>
            <person name="Kurnit D.M."/>
        </authorList>
    </citation>
    <scope>NUCLEOTIDE SEQUENCE [LARGE SCALE GENOMIC DNA]</scope>
    <source>
        <strain evidence="3 4">DSM 14810</strain>
    </source>
</reference>
<dbReference type="Gene3D" id="3.40.50.2000">
    <property type="entry name" value="Glycogen Phosphorylase B"/>
    <property type="match status" value="2"/>
</dbReference>
<evidence type="ECO:0000313" key="3">
    <source>
        <dbReference type="EMBL" id="SHN65790.1"/>
    </source>
</evidence>
<proteinExistence type="predicted"/>
<dbReference type="Pfam" id="PF13439">
    <property type="entry name" value="Glyco_transf_4"/>
    <property type="match status" value="1"/>
</dbReference>
<protein>
    <submittedName>
        <fullName evidence="3">Glycosyltransferase involved in cell wall bisynthesis</fullName>
    </submittedName>
</protein>
<dbReference type="InterPro" id="IPR001296">
    <property type="entry name" value="Glyco_trans_1"/>
</dbReference>
<gene>
    <name evidence="3" type="ORF">SAMN02745247_03010</name>
</gene>
<sequence length="379" mass="43043">MSKDYILEVSWGCPSEKWPTNGLFQFDQAKALKEIGENVVFLALDVRSIKKWRKWGLNTFEKNGIPVYEFNFPYGPLSPKYKFIIQDYCFNRAISAIEKKHGKPQCIHVHTCQQALAVSEYCRLNKIPYYITEHVWPIDMGAYVNERMKTTYKAATKVIAVSNALSQVLKDYCGIDCAVVHNIVDLNSFEYAPSNKRDDGVYRFVSAAQVEYRKGMDILVKGFSEFLKSGVKSYLTIMGDGSQLENVKKLAIELGIQDYITYTGKYERKQFAEELHRSDCFVLVSRDETFGIVYVEAMACGIPAIASMCGGPSDIIDDSNGLLVPMEDPHALAEAMKKIVNIEYDSEKIARDCRQRYNSQKIAKEIKAVLYDQGNDFGE</sequence>
<organism evidence="3 4">
    <name type="scientific">Butyrivibrio hungatei DSM 14810</name>
    <dbReference type="NCBI Taxonomy" id="1121132"/>
    <lineage>
        <taxon>Bacteria</taxon>
        <taxon>Bacillati</taxon>
        <taxon>Bacillota</taxon>
        <taxon>Clostridia</taxon>
        <taxon>Lachnospirales</taxon>
        <taxon>Lachnospiraceae</taxon>
        <taxon>Butyrivibrio</taxon>
    </lineage>
</organism>
<dbReference type="Pfam" id="PF00534">
    <property type="entry name" value="Glycos_transf_1"/>
    <property type="match status" value="1"/>
</dbReference>
<dbReference type="RefSeq" id="WP_072705631.1">
    <property type="nucleotide sequence ID" value="NZ_FRDH01000017.1"/>
</dbReference>
<dbReference type="EMBL" id="FRDH01000017">
    <property type="protein sequence ID" value="SHN65790.1"/>
    <property type="molecule type" value="Genomic_DNA"/>
</dbReference>
<evidence type="ECO:0000259" key="2">
    <source>
        <dbReference type="Pfam" id="PF13439"/>
    </source>
</evidence>
<dbReference type="GO" id="GO:0016757">
    <property type="term" value="F:glycosyltransferase activity"/>
    <property type="evidence" value="ECO:0007669"/>
    <property type="project" value="InterPro"/>
</dbReference>
<keyword evidence="3" id="KW-0808">Transferase</keyword>